<dbReference type="Gene3D" id="1.10.357.40">
    <property type="entry name" value="YbiA-like"/>
    <property type="match status" value="1"/>
</dbReference>
<gene>
    <name evidence="4" type="ORF">IAB46_00655</name>
</gene>
<sequence length="157" mass="18165">MKIVCFHNPNEENGYLSNWYLSSFVIDNVTFSSMEQYMMYQKAKAFGDSRIAAQILEAQDVAYIKTLGRLVSGYDDHYWNGIRQIIVYEGLKEKFFQNTELKNLLKGTGSAVLAECAVKDRIWGIGLSMHDPNRFDRSQWLGQNLLGYSLMMVRERL</sequence>
<evidence type="ECO:0000259" key="3">
    <source>
        <dbReference type="Pfam" id="PF08719"/>
    </source>
</evidence>
<dbReference type="EMBL" id="DVIT01000003">
    <property type="protein sequence ID" value="HIS46066.1"/>
    <property type="molecule type" value="Genomic_DNA"/>
</dbReference>
<dbReference type="Proteomes" id="UP000823927">
    <property type="component" value="Unassembled WGS sequence"/>
</dbReference>
<dbReference type="SUPFAM" id="SSF143990">
    <property type="entry name" value="YbiA-like"/>
    <property type="match status" value="1"/>
</dbReference>
<comment type="caution">
    <text evidence="4">The sequence shown here is derived from an EMBL/GenBank/DDBJ whole genome shotgun (WGS) entry which is preliminary data.</text>
</comment>
<reference evidence="4" key="2">
    <citation type="journal article" date="2021" name="PeerJ">
        <title>Extensive microbial diversity within the chicken gut microbiome revealed by metagenomics and culture.</title>
        <authorList>
            <person name="Gilroy R."/>
            <person name="Ravi A."/>
            <person name="Getino M."/>
            <person name="Pursley I."/>
            <person name="Horton D.L."/>
            <person name="Alikhan N.F."/>
            <person name="Baker D."/>
            <person name="Gharbi K."/>
            <person name="Hall N."/>
            <person name="Watson M."/>
            <person name="Adriaenssens E.M."/>
            <person name="Foster-Nyarko E."/>
            <person name="Jarju S."/>
            <person name="Secka A."/>
            <person name="Antonio M."/>
            <person name="Oren A."/>
            <person name="Chaudhuri R.R."/>
            <person name="La Ragione R."/>
            <person name="Hildebrand F."/>
            <person name="Pallen M.J."/>
        </authorList>
    </citation>
    <scope>NUCLEOTIDE SEQUENCE</scope>
    <source>
        <strain evidence="4">CHK178-757</strain>
    </source>
</reference>
<dbReference type="CDD" id="cd15457">
    <property type="entry name" value="NADAR"/>
    <property type="match status" value="1"/>
</dbReference>
<name>A0A9D1JPF3_9FIRM</name>
<evidence type="ECO:0000313" key="4">
    <source>
        <dbReference type="EMBL" id="HIS46066.1"/>
    </source>
</evidence>
<feature type="domain" description="NADAR" evidence="3">
    <location>
        <begin position="6"/>
        <end position="157"/>
    </location>
</feature>
<proteinExistence type="predicted"/>
<comment type="catalytic activity">
    <reaction evidence="2">
        <text>2,5-diamino-6-hydroxy-4-(5-phosphoribosylamino)-pyrimidine + H2O = 2,5,6-triamino-4-hydroxypyrimidine + D-ribose 5-phosphate</text>
        <dbReference type="Rhea" id="RHEA:23436"/>
        <dbReference type="ChEBI" id="CHEBI:15377"/>
        <dbReference type="ChEBI" id="CHEBI:58614"/>
        <dbReference type="ChEBI" id="CHEBI:78346"/>
        <dbReference type="ChEBI" id="CHEBI:137796"/>
    </reaction>
</comment>
<reference evidence="4" key="1">
    <citation type="submission" date="2020-10" db="EMBL/GenBank/DDBJ databases">
        <authorList>
            <person name="Gilroy R."/>
        </authorList>
    </citation>
    <scope>NUCLEOTIDE SEQUENCE</scope>
    <source>
        <strain evidence="4">CHK178-757</strain>
    </source>
</reference>
<dbReference type="AlphaFoldDB" id="A0A9D1JPF3"/>
<dbReference type="NCBIfam" id="TIGR02464">
    <property type="entry name" value="ribofla_fusion"/>
    <property type="match status" value="1"/>
</dbReference>
<dbReference type="InterPro" id="IPR037238">
    <property type="entry name" value="YbiA-like_sf"/>
</dbReference>
<evidence type="ECO:0000256" key="2">
    <source>
        <dbReference type="ARBA" id="ARBA00000751"/>
    </source>
</evidence>
<accession>A0A9D1JPF3</accession>
<dbReference type="InterPro" id="IPR012816">
    <property type="entry name" value="NADAR"/>
</dbReference>
<comment type="catalytic activity">
    <reaction evidence="1">
        <text>5-amino-6-(5-phospho-D-ribosylamino)uracil + H2O = 5,6-diaminouracil + D-ribose 5-phosphate</text>
        <dbReference type="Rhea" id="RHEA:55020"/>
        <dbReference type="ChEBI" id="CHEBI:15377"/>
        <dbReference type="ChEBI" id="CHEBI:46252"/>
        <dbReference type="ChEBI" id="CHEBI:58453"/>
        <dbReference type="ChEBI" id="CHEBI:78346"/>
    </reaction>
</comment>
<protein>
    <submittedName>
        <fullName evidence="4">NADAR family protein</fullName>
    </submittedName>
</protein>
<evidence type="ECO:0000256" key="1">
    <source>
        <dbReference type="ARBA" id="ARBA00000022"/>
    </source>
</evidence>
<organism evidence="4 5">
    <name type="scientific">Candidatus Scybalocola faecigallinarum</name>
    <dbReference type="NCBI Taxonomy" id="2840941"/>
    <lineage>
        <taxon>Bacteria</taxon>
        <taxon>Bacillati</taxon>
        <taxon>Bacillota</taxon>
        <taxon>Clostridia</taxon>
        <taxon>Lachnospirales</taxon>
        <taxon>Lachnospiraceae</taxon>
        <taxon>Lachnospiraceae incertae sedis</taxon>
        <taxon>Candidatus Scybalocola (ex Gilroy et al. 2021)</taxon>
    </lineage>
</organism>
<evidence type="ECO:0000313" key="5">
    <source>
        <dbReference type="Proteomes" id="UP000823927"/>
    </source>
</evidence>
<dbReference type="Pfam" id="PF08719">
    <property type="entry name" value="NADAR"/>
    <property type="match status" value="1"/>
</dbReference>